<gene>
    <name evidence="2" type="ORF">CYCCA115_LOCUS22208</name>
</gene>
<feature type="compositionally biased region" description="Basic and acidic residues" evidence="1">
    <location>
        <begin position="438"/>
        <end position="451"/>
    </location>
</feature>
<evidence type="ECO:0000256" key="1">
    <source>
        <dbReference type="SAM" id="MobiDB-lite"/>
    </source>
</evidence>
<dbReference type="Gene3D" id="1.10.10.10">
    <property type="entry name" value="Winged helix-like DNA-binding domain superfamily/Winged helix DNA-binding domain"/>
    <property type="match status" value="1"/>
</dbReference>
<feature type="region of interest" description="Disordered" evidence="1">
    <location>
        <begin position="316"/>
        <end position="359"/>
    </location>
</feature>
<evidence type="ECO:0000313" key="2">
    <source>
        <dbReference type="EMBL" id="CAJ1966623.1"/>
    </source>
</evidence>
<feature type="compositionally biased region" description="Basic and acidic residues" evidence="1">
    <location>
        <begin position="1224"/>
        <end position="1235"/>
    </location>
</feature>
<feature type="region of interest" description="Disordered" evidence="1">
    <location>
        <begin position="427"/>
        <end position="506"/>
    </location>
</feature>
<feature type="compositionally biased region" description="Polar residues" evidence="1">
    <location>
        <begin position="1237"/>
        <end position="1258"/>
    </location>
</feature>
<feature type="compositionally biased region" description="Polar residues" evidence="1">
    <location>
        <begin position="350"/>
        <end position="359"/>
    </location>
</feature>
<accession>A0AAD2G9P8</accession>
<feature type="region of interest" description="Disordered" evidence="1">
    <location>
        <begin position="710"/>
        <end position="790"/>
    </location>
</feature>
<organism evidence="2 3">
    <name type="scientific">Cylindrotheca closterium</name>
    <dbReference type="NCBI Taxonomy" id="2856"/>
    <lineage>
        <taxon>Eukaryota</taxon>
        <taxon>Sar</taxon>
        <taxon>Stramenopiles</taxon>
        <taxon>Ochrophyta</taxon>
        <taxon>Bacillariophyta</taxon>
        <taxon>Bacillariophyceae</taxon>
        <taxon>Bacillariophycidae</taxon>
        <taxon>Bacillariales</taxon>
        <taxon>Bacillariaceae</taxon>
        <taxon>Cylindrotheca</taxon>
    </lineage>
</organism>
<feature type="region of interest" description="Disordered" evidence="1">
    <location>
        <begin position="572"/>
        <end position="644"/>
    </location>
</feature>
<feature type="compositionally biased region" description="Polar residues" evidence="1">
    <location>
        <begin position="711"/>
        <end position="720"/>
    </location>
</feature>
<sequence>MARKSSQDQSSAGIIVETLMKEARERVACDFLEACEGDEAKRAVVLELCKKVLSNEQYSKIVSAKRSEEDDSEIDEQDDNGNDESDGSGERDEGSSDDSSIPTMKDIKGKPYQDGISAETGELPFEEFEDLFEPDGNQQENQKEQMCRRKPSLIPNKDAIRLFGAEAAKKLVNWHHHVKHSGQLYSEEWLEGRIRDQNLGTIAKPMLLICLQHIKISRAPTAVLGKICHDLELQSLIKKALEVWGVADRFPRLWARKPADQYARTGDIKMCRQCEIFVARAYVCVTTLKHAAVSDDLGNKLLSCLVDMEKNLPPDLAKKRARRMSKDSPRRNGTPSSPASKAMAKSIASNTSKNTSMTPIGSLNDEKIIQQVCQHTGKVLGEFNSARDIVNRLGDSMNVDYICKVLKGKQKTACNYIWRYKKVSTSTNTISKARGKPKTKERPEDGRNGGREDEEMDSQVASLNKRLGKSISPTRKEKAGSLTDIAKTKSVTRNTSNEDTSDDTDDECNIEQLSLETGEVLGEFSNVLEIEDRIGHLLNVTSPRSSIFTVLRGVQKSACGFGWRYKKKSTTARNISSQTVSSKETKGGNRADSNKGDTQAASPNMGLDSSMSPKMKEKVASSTDNAKNNLAATNTSNADACDDTDDEGIIEQVSLETGEVLGEFSNVLEVEDRIGHLLNTTNPRKRIKMVLRGVQKSAAGFSWRYKKKLTSAGNKSNQTNKSKETKGDNLAEGSEGEKGYIRAVSPYKRLDKTEPTQQPMKKSSSTLKEVTKKTSPLSKPSNYSPYDEANDDRIIEQVLPDTGEVVGEFSSIRDIENSIGHSLTNKNPKKYIRRVLKGGQISFNGFIWRYKGDQNVHTAEAHRKRKAIFGVEGLPSSKGAKLNSRSRSPGSQDNYPSISALQHLPSTASSRALNVRAIASMVEIKESPYMKEASAEVGEEMFDHFKDLLLPRGSDGRHLEASQQAKDLFGETAARQMVTASTLIAKSGMVYGSSWKDGSIQGKKCGLISKPMLLLCLQEQRLASSSPNGLQIIISDLGVVTILEEALKFWKLGKNFPLLVGMKSLSAIQSRTKGLLGCMIFVARSYRCMIAIKRTKVSDSTLKKVRKCLSIVHDSLEQQAARKKRVQEATQETCVGKSMEPIVQKQKVGSNPFAHTNGVNLSRVDESMTSHEPFSPGIIMHNLFLKPAKVPGEAPKEKPRPATQKDTKLSTPPELARAGTTRANDGKRMEQDRGKKQTTAQPEHNFLQTNQRTQAQPTNRLLQPIQQTPNRPAEDIHTLANQGAQNPVPINSQESNKDRFPVTPSDPTTRAPNPKLPTNAPNPLQSINNVPLPPLYSVLEGPWYPPDQASLLNDAETELAWLTTECSFALRLPPKTIIWPFIWEYSSPLLKKELRQSRETKLEKLVRLHDGFVRDRFKVLKGEIQKELNMGKRRPLMEKIIPLLRHRSRLANRLKKP</sequence>
<feature type="compositionally biased region" description="Low complexity" evidence="1">
    <location>
        <begin position="335"/>
        <end position="349"/>
    </location>
</feature>
<dbReference type="InterPro" id="IPR036388">
    <property type="entry name" value="WH-like_DNA-bd_sf"/>
</dbReference>
<protein>
    <submittedName>
        <fullName evidence="2">Uncharacterized protein</fullName>
    </submittedName>
</protein>
<feature type="compositionally biased region" description="Basic and acidic residues" evidence="1">
    <location>
        <begin position="721"/>
        <end position="740"/>
    </location>
</feature>
<feature type="region of interest" description="Disordered" evidence="1">
    <location>
        <begin position="1283"/>
        <end position="1327"/>
    </location>
</feature>
<feature type="compositionally biased region" description="Acidic residues" evidence="1">
    <location>
        <begin position="69"/>
        <end position="87"/>
    </location>
</feature>
<reference evidence="2" key="1">
    <citation type="submission" date="2023-08" db="EMBL/GenBank/DDBJ databases">
        <authorList>
            <person name="Audoor S."/>
            <person name="Bilcke G."/>
        </authorList>
    </citation>
    <scope>NUCLEOTIDE SEQUENCE</scope>
</reference>
<feature type="region of interest" description="Disordered" evidence="1">
    <location>
        <begin position="1190"/>
        <end position="1258"/>
    </location>
</feature>
<feature type="region of interest" description="Disordered" evidence="1">
    <location>
        <begin position="878"/>
        <end position="897"/>
    </location>
</feature>
<feature type="compositionally biased region" description="Basic and acidic residues" evidence="1">
    <location>
        <begin position="316"/>
        <end position="330"/>
    </location>
</feature>
<feature type="compositionally biased region" description="Polar residues" evidence="1">
    <location>
        <begin position="755"/>
        <end position="784"/>
    </location>
</feature>
<feature type="compositionally biased region" description="Polar residues" evidence="1">
    <location>
        <begin position="883"/>
        <end position="897"/>
    </location>
</feature>
<comment type="caution">
    <text evidence="2">The sequence shown here is derived from an EMBL/GenBank/DDBJ whole genome shotgun (WGS) entry which is preliminary data.</text>
</comment>
<evidence type="ECO:0000313" key="3">
    <source>
        <dbReference type="Proteomes" id="UP001295423"/>
    </source>
</evidence>
<feature type="compositionally biased region" description="Polar residues" evidence="1">
    <location>
        <begin position="620"/>
        <end position="638"/>
    </location>
</feature>
<feature type="compositionally biased region" description="Polar residues" evidence="1">
    <location>
        <begin position="572"/>
        <end position="582"/>
    </location>
</feature>
<feature type="compositionally biased region" description="Polar residues" evidence="1">
    <location>
        <begin position="1283"/>
        <end position="1294"/>
    </location>
</feature>
<dbReference type="EMBL" id="CAKOGP040002302">
    <property type="protein sequence ID" value="CAJ1966623.1"/>
    <property type="molecule type" value="Genomic_DNA"/>
</dbReference>
<feature type="compositionally biased region" description="Basic and acidic residues" evidence="1">
    <location>
        <begin position="1194"/>
        <end position="1208"/>
    </location>
</feature>
<feature type="compositionally biased region" description="Polar residues" evidence="1">
    <location>
        <begin position="596"/>
        <end position="612"/>
    </location>
</feature>
<feature type="region of interest" description="Disordered" evidence="1">
    <location>
        <begin position="63"/>
        <end position="116"/>
    </location>
</feature>
<dbReference type="Proteomes" id="UP001295423">
    <property type="component" value="Unassembled WGS sequence"/>
</dbReference>
<name>A0AAD2G9P8_9STRA</name>
<keyword evidence="3" id="KW-1185">Reference proteome</keyword>
<proteinExistence type="predicted"/>
<feature type="compositionally biased region" description="Basic and acidic residues" evidence="1">
    <location>
        <begin position="583"/>
        <end position="595"/>
    </location>
</feature>